<protein>
    <submittedName>
        <fullName evidence="1">Transposase</fullName>
    </submittedName>
</protein>
<name>A0A969TXM6_9BACI</name>
<dbReference type="RefSeq" id="WP_168007765.1">
    <property type="nucleotide sequence ID" value="NZ_JAATHJ010000020.1"/>
</dbReference>
<keyword evidence="2" id="KW-1185">Reference proteome</keyword>
<organism evidence="1 2">
    <name type="scientific">Alkalicoccus luteus</name>
    <dbReference type="NCBI Taxonomy" id="1237094"/>
    <lineage>
        <taxon>Bacteria</taxon>
        <taxon>Bacillati</taxon>
        <taxon>Bacillota</taxon>
        <taxon>Bacilli</taxon>
        <taxon>Bacillales</taxon>
        <taxon>Bacillaceae</taxon>
        <taxon>Alkalicoccus</taxon>
    </lineage>
</organism>
<dbReference type="EMBL" id="JAATHJ010000020">
    <property type="protein sequence ID" value="NJP38364.1"/>
    <property type="molecule type" value="Genomic_DNA"/>
</dbReference>
<reference evidence="1 2" key="1">
    <citation type="submission" date="2020-03" db="EMBL/GenBank/DDBJ databases">
        <title>Assessment of the enzymatic potential of alkaline-tolerant lipase obtained from Bacillus luteus H11 (technogenic soil) for the bioremediation of saline soils contaminated with petroleum substances.</title>
        <authorList>
            <person name="Kalwasinska A."/>
        </authorList>
    </citation>
    <scope>NUCLEOTIDE SEQUENCE [LARGE SCALE GENOMIC DNA]</scope>
    <source>
        <strain evidence="1 2">H11</strain>
    </source>
</reference>
<proteinExistence type="predicted"/>
<dbReference type="Pfam" id="PF01527">
    <property type="entry name" value="HTH_Tnp_1"/>
    <property type="match status" value="1"/>
</dbReference>
<dbReference type="InterPro" id="IPR002514">
    <property type="entry name" value="Transposase_8"/>
</dbReference>
<evidence type="ECO:0000313" key="1">
    <source>
        <dbReference type="EMBL" id="NJP38364.1"/>
    </source>
</evidence>
<dbReference type="GO" id="GO:0003677">
    <property type="term" value="F:DNA binding"/>
    <property type="evidence" value="ECO:0007669"/>
    <property type="project" value="InterPro"/>
</dbReference>
<dbReference type="GO" id="GO:0004803">
    <property type="term" value="F:transposase activity"/>
    <property type="evidence" value="ECO:0007669"/>
    <property type="project" value="InterPro"/>
</dbReference>
<dbReference type="Proteomes" id="UP000752012">
    <property type="component" value="Unassembled WGS sequence"/>
</dbReference>
<accession>A0A969TXM6</accession>
<evidence type="ECO:0000313" key="2">
    <source>
        <dbReference type="Proteomes" id="UP000752012"/>
    </source>
</evidence>
<dbReference type="SUPFAM" id="SSF46689">
    <property type="entry name" value="Homeodomain-like"/>
    <property type="match status" value="1"/>
</dbReference>
<sequence length="73" mass="8574">MPKHVPLSFNQGIARQIVEEKRTVTEMADQIGKHRATVGKWVKDYKQNQSAGEFKTEAGMRELQRTYERRINR</sequence>
<comment type="caution">
    <text evidence="1">The sequence shown here is derived from an EMBL/GenBank/DDBJ whole genome shotgun (WGS) entry which is preliminary data.</text>
</comment>
<dbReference type="GO" id="GO:0006313">
    <property type="term" value="P:DNA transposition"/>
    <property type="evidence" value="ECO:0007669"/>
    <property type="project" value="InterPro"/>
</dbReference>
<dbReference type="InterPro" id="IPR009057">
    <property type="entry name" value="Homeodomain-like_sf"/>
</dbReference>
<gene>
    <name evidence="1" type="ORF">HCN83_12280</name>
</gene>
<dbReference type="AlphaFoldDB" id="A0A969TXM6"/>